<dbReference type="PANTHER" id="PTHR33383">
    <property type="entry name" value="MEMBRANE PROTEIN INSERTION EFFICIENCY FACTOR-RELATED"/>
    <property type="match status" value="1"/>
</dbReference>
<comment type="function">
    <text evidence="1">Could be involved in insertion of integral membrane proteins into the membrane.</text>
</comment>
<dbReference type="Proteomes" id="UP000315252">
    <property type="component" value="Unassembled WGS sequence"/>
</dbReference>
<dbReference type="OrthoDB" id="9801753at2"/>
<reference evidence="3 4" key="1">
    <citation type="submission" date="2019-06" db="EMBL/GenBank/DDBJ databases">
        <title>Whole genome sequence for Rhodospirillaceae sp. R148.</title>
        <authorList>
            <person name="Wang G."/>
        </authorList>
    </citation>
    <scope>NUCLEOTIDE SEQUENCE [LARGE SCALE GENOMIC DNA]</scope>
    <source>
        <strain evidence="3 4">R148</strain>
    </source>
</reference>
<feature type="region of interest" description="Disordered" evidence="2">
    <location>
        <begin position="71"/>
        <end position="92"/>
    </location>
</feature>
<keyword evidence="1" id="KW-1003">Cell membrane</keyword>
<organism evidence="3 4">
    <name type="scientific">Denitrobaculum tricleocarpae</name>
    <dbReference type="NCBI Taxonomy" id="2591009"/>
    <lineage>
        <taxon>Bacteria</taxon>
        <taxon>Pseudomonadati</taxon>
        <taxon>Pseudomonadota</taxon>
        <taxon>Alphaproteobacteria</taxon>
        <taxon>Rhodospirillales</taxon>
        <taxon>Rhodospirillaceae</taxon>
        <taxon>Denitrobaculum</taxon>
    </lineage>
</organism>
<dbReference type="EMBL" id="VHSH01000001">
    <property type="protein sequence ID" value="TQV83280.1"/>
    <property type="molecule type" value="Genomic_DNA"/>
</dbReference>
<dbReference type="AlphaFoldDB" id="A0A545U1D4"/>
<protein>
    <recommendedName>
        <fullName evidence="1">Putative membrane protein insertion efficiency factor</fullName>
    </recommendedName>
</protein>
<comment type="similarity">
    <text evidence="1">Belongs to the UPF0161 family.</text>
</comment>
<evidence type="ECO:0000256" key="2">
    <source>
        <dbReference type="SAM" id="MobiDB-lite"/>
    </source>
</evidence>
<keyword evidence="4" id="KW-1185">Reference proteome</keyword>
<comment type="caution">
    <text evidence="3">The sequence shown here is derived from an EMBL/GenBank/DDBJ whole genome shotgun (WGS) entry which is preliminary data.</text>
</comment>
<dbReference type="RefSeq" id="WP_142894414.1">
    <property type="nucleotide sequence ID" value="NZ_ML660052.1"/>
</dbReference>
<proteinExistence type="inferred from homology"/>
<dbReference type="NCBIfam" id="TIGR00278">
    <property type="entry name" value="membrane protein insertion efficiency factor YidD"/>
    <property type="match status" value="1"/>
</dbReference>
<dbReference type="HAMAP" id="MF_00386">
    <property type="entry name" value="UPF0161_YidD"/>
    <property type="match status" value="1"/>
</dbReference>
<accession>A0A545U1D4</accession>
<dbReference type="InterPro" id="IPR002696">
    <property type="entry name" value="Membr_insert_effic_factor_YidD"/>
</dbReference>
<dbReference type="Pfam" id="PF01809">
    <property type="entry name" value="YidD"/>
    <property type="match status" value="1"/>
</dbReference>
<evidence type="ECO:0000256" key="1">
    <source>
        <dbReference type="HAMAP-Rule" id="MF_00386"/>
    </source>
</evidence>
<dbReference type="PANTHER" id="PTHR33383:SF1">
    <property type="entry name" value="MEMBRANE PROTEIN INSERTION EFFICIENCY FACTOR-RELATED"/>
    <property type="match status" value="1"/>
</dbReference>
<dbReference type="GO" id="GO:0005886">
    <property type="term" value="C:plasma membrane"/>
    <property type="evidence" value="ECO:0007669"/>
    <property type="project" value="UniProtKB-SubCell"/>
</dbReference>
<evidence type="ECO:0000313" key="4">
    <source>
        <dbReference type="Proteomes" id="UP000315252"/>
    </source>
</evidence>
<gene>
    <name evidence="3" type="primary">yidD</name>
    <name evidence="3" type="ORF">FKG95_01380</name>
</gene>
<name>A0A545U1D4_9PROT</name>
<comment type="subcellular location">
    <subcellularLocation>
        <location evidence="1">Cell membrane</location>
        <topology evidence="1">Peripheral membrane protein</topology>
        <orientation evidence="1">Cytoplasmic side</orientation>
    </subcellularLocation>
</comment>
<keyword evidence="1" id="KW-0472">Membrane</keyword>
<sequence length="92" mass="10361">MKLISGGLIGLVRLYQYAISPLMPPHCRFYPSCSHYACDALRTHGPLRGSWLTLVRLLRCHPWGGEGYDPVPEPGERLSGSISSHHHCQERH</sequence>
<evidence type="ECO:0000313" key="3">
    <source>
        <dbReference type="EMBL" id="TQV83280.1"/>
    </source>
</evidence>
<dbReference type="SMART" id="SM01234">
    <property type="entry name" value="Haemolytic"/>
    <property type="match status" value="1"/>
</dbReference>